<feature type="compositionally biased region" description="Polar residues" evidence="1">
    <location>
        <begin position="159"/>
        <end position="174"/>
    </location>
</feature>
<dbReference type="EMBL" id="BKCJ010001655">
    <property type="protein sequence ID" value="GEU43049.1"/>
    <property type="molecule type" value="Genomic_DNA"/>
</dbReference>
<organism evidence="2">
    <name type="scientific">Tanacetum cinerariifolium</name>
    <name type="common">Dalmatian daisy</name>
    <name type="synonym">Chrysanthemum cinerariifolium</name>
    <dbReference type="NCBI Taxonomy" id="118510"/>
    <lineage>
        <taxon>Eukaryota</taxon>
        <taxon>Viridiplantae</taxon>
        <taxon>Streptophyta</taxon>
        <taxon>Embryophyta</taxon>
        <taxon>Tracheophyta</taxon>
        <taxon>Spermatophyta</taxon>
        <taxon>Magnoliopsida</taxon>
        <taxon>eudicotyledons</taxon>
        <taxon>Gunneridae</taxon>
        <taxon>Pentapetalae</taxon>
        <taxon>asterids</taxon>
        <taxon>campanulids</taxon>
        <taxon>Asterales</taxon>
        <taxon>Asteraceae</taxon>
        <taxon>Asteroideae</taxon>
        <taxon>Anthemideae</taxon>
        <taxon>Anthemidinae</taxon>
        <taxon>Tanacetum</taxon>
    </lineage>
</organism>
<name>A0A6L2K1Y7_TANCI</name>
<protein>
    <submittedName>
        <fullName evidence="2">Uncharacterized protein</fullName>
    </submittedName>
</protein>
<evidence type="ECO:0000313" key="2">
    <source>
        <dbReference type="EMBL" id="GEU43049.1"/>
    </source>
</evidence>
<sequence>GHPLSVEHNEVAQGSGVSAIPFDASSVRPKVLTPCVRDEVHVQLDGSSGGRRFNELKRNVADHDGGQANKTCVRPLYSSSCVVQQLSAALGVSPIAPSVGHLDCVSSIGPSVGRSKRNASSQDDGDNVFHIGPSVPLKRPCVRQLSPLSERVVLNTHLTSQSPNPVNVNTSSVPTEEHHDDAHHGVHIGFGEGWGNWCCIMKTKRNLVPKCVNTNHNTEKKNTNGVGGGTSDVSTDLSMNTVVPVVGSTALRSTTVKRTLVPRVQQVSSAVEEACKKDGDDVLGSSMEVKQIRFYKRLAYEIAQVLVHDYAMIKNGISIHIANIMNEVIIMF</sequence>
<feature type="region of interest" description="Disordered" evidence="1">
    <location>
        <begin position="159"/>
        <end position="179"/>
    </location>
</feature>
<accession>A0A6L2K1Y7</accession>
<gene>
    <name evidence="2" type="ORF">Tci_015027</name>
</gene>
<comment type="caution">
    <text evidence="2">The sequence shown here is derived from an EMBL/GenBank/DDBJ whole genome shotgun (WGS) entry which is preliminary data.</text>
</comment>
<feature type="non-terminal residue" evidence="2">
    <location>
        <position position="1"/>
    </location>
</feature>
<proteinExistence type="predicted"/>
<dbReference type="AlphaFoldDB" id="A0A6L2K1Y7"/>
<evidence type="ECO:0000256" key="1">
    <source>
        <dbReference type="SAM" id="MobiDB-lite"/>
    </source>
</evidence>
<reference evidence="2" key="1">
    <citation type="journal article" date="2019" name="Sci. Rep.">
        <title>Draft genome of Tanacetum cinerariifolium, the natural source of mosquito coil.</title>
        <authorList>
            <person name="Yamashiro T."/>
            <person name="Shiraishi A."/>
            <person name="Satake H."/>
            <person name="Nakayama K."/>
        </authorList>
    </citation>
    <scope>NUCLEOTIDE SEQUENCE</scope>
</reference>